<gene>
    <name evidence="1" type="ORF">D9O29_05995</name>
</gene>
<dbReference type="Gene3D" id="3.10.450.50">
    <property type="match status" value="1"/>
</dbReference>
<dbReference type="InterPro" id="IPR016918">
    <property type="entry name" value="UCP029394"/>
</dbReference>
<dbReference type="EMBL" id="RCNL01000002">
    <property type="protein sequence ID" value="TXL79815.1"/>
    <property type="molecule type" value="Genomic_DNA"/>
</dbReference>
<comment type="caution">
    <text evidence="1">The sequence shown here is derived from an EMBL/GenBank/DDBJ whole genome shotgun (WGS) entry which is preliminary data.</text>
</comment>
<dbReference type="InterPro" id="IPR032710">
    <property type="entry name" value="NTF2-like_dom_sf"/>
</dbReference>
<dbReference type="RefSeq" id="WP_147788773.1">
    <property type="nucleotide sequence ID" value="NZ_CP171466.1"/>
</dbReference>
<evidence type="ECO:0000313" key="1">
    <source>
        <dbReference type="EMBL" id="TXL79815.1"/>
    </source>
</evidence>
<accession>A0ABY3LHY1</accession>
<dbReference type="PIRSF" id="PIRSF029394">
    <property type="entry name" value="UCP029394"/>
    <property type="match status" value="1"/>
</dbReference>
<proteinExistence type="predicted"/>
<dbReference type="SUPFAM" id="SSF54427">
    <property type="entry name" value="NTF2-like"/>
    <property type="match status" value="1"/>
</dbReference>
<evidence type="ECO:0000313" key="2">
    <source>
        <dbReference type="Proteomes" id="UP000426772"/>
    </source>
</evidence>
<dbReference type="Proteomes" id="UP000426772">
    <property type="component" value="Unassembled WGS sequence"/>
</dbReference>
<sequence length="132" mass="14767">MNLFLKEVLDAHELIKEWLGNETAKDEVCEDLLARFSPAYSMVTTGGGLLDFTTLNSFFRTQRGARPGLAIEISDMRVIAESDTGATVVYKELQQLPDQSPTLRFSTVVFESKPNGKIIWHHLQETALPQPS</sequence>
<organism evidence="1 2">
    <name type="scientific">Pantoea vagans</name>
    <dbReference type="NCBI Taxonomy" id="470934"/>
    <lineage>
        <taxon>Bacteria</taxon>
        <taxon>Pseudomonadati</taxon>
        <taxon>Pseudomonadota</taxon>
        <taxon>Gammaproteobacteria</taxon>
        <taxon>Enterobacterales</taxon>
        <taxon>Erwiniaceae</taxon>
        <taxon>Pantoea</taxon>
    </lineage>
</organism>
<reference evidence="1 2" key="1">
    <citation type="submission" date="2018-10" db="EMBL/GenBank/DDBJ databases">
        <title>Draft genome sequence of Pantoea vagans isolated from corpses of the sugarcane aphid Melanaphis sacchari Zehntner.</title>
        <authorList>
            <person name="Toledo E."/>
            <person name="Pena G."/>
            <person name="Lozano L."/>
        </authorList>
    </citation>
    <scope>NUCLEOTIDE SEQUENCE [LARGE SCALE GENOMIC DNA]</scope>
    <source>
        <strain evidence="1 2">ET-90</strain>
    </source>
</reference>
<keyword evidence="2" id="KW-1185">Reference proteome</keyword>
<name>A0ABY3LHY1_9GAMM</name>
<protein>
    <submittedName>
        <fullName evidence="1">DUF4440 domain-containing protein</fullName>
    </submittedName>
</protein>